<feature type="region of interest" description="Disordered" evidence="9">
    <location>
        <begin position="300"/>
        <end position="341"/>
    </location>
</feature>
<keyword evidence="13" id="KW-1185">Reference proteome</keyword>
<evidence type="ECO:0000259" key="10">
    <source>
        <dbReference type="PROSITE" id="PS50238"/>
    </source>
</evidence>
<dbReference type="CDD" id="cd04301">
    <property type="entry name" value="NAT_SF"/>
    <property type="match status" value="1"/>
</dbReference>
<protein>
    <recommendedName>
        <fullName evidence="3">glucosamine-phosphate N-acetyltransferase</fullName>
        <ecNumber evidence="3">2.3.1.4</ecNumber>
    </recommendedName>
    <alternativeName>
        <fullName evidence="6">Phosphoglucosamine acetylase</fullName>
    </alternativeName>
    <alternativeName>
        <fullName evidence="7">Phosphoglucosamine transacetylase</fullName>
    </alternativeName>
</protein>
<dbReference type="SUPFAM" id="SSF55729">
    <property type="entry name" value="Acyl-CoA N-acyltransferases (Nat)"/>
    <property type="match status" value="1"/>
</dbReference>
<evidence type="ECO:0000256" key="3">
    <source>
        <dbReference type="ARBA" id="ARBA00012703"/>
    </source>
</evidence>
<evidence type="ECO:0000256" key="2">
    <source>
        <dbReference type="ARBA" id="ARBA00006048"/>
    </source>
</evidence>
<dbReference type="SMART" id="SM00324">
    <property type="entry name" value="RhoGAP"/>
    <property type="match status" value="1"/>
</dbReference>
<dbReference type="GO" id="GO:0004343">
    <property type="term" value="F:glucosamine 6-phosphate N-acetyltransferase activity"/>
    <property type="evidence" value="ECO:0007669"/>
    <property type="project" value="UniProtKB-EC"/>
</dbReference>
<comment type="similarity">
    <text evidence="2">Belongs to the acetyltransferase family. GNA1 subfamily.</text>
</comment>
<feature type="region of interest" description="Disordered" evidence="9">
    <location>
        <begin position="1"/>
        <end position="37"/>
    </location>
</feature>
<dbReference type="PANTHER" id="PTHR13355:SF11">
    <property type="entry name" value="GLUCOSAMINE 6-PHOSPHATE N-ACETYLTRANSFERASE"/>
    <property type="match status" value="1"/>
</dbReference>
<dbReference type="Gene3D" id="1.20.1270.60">
    <property type="entry name" value="Arfaptin homology (AH) domain/BAR domain"/>
    <property type="match status" value="2"/>
</dbReference>
<evidence type="ECO:0000256" key="9">
    <source>
        <dbReference type="SAM" id="MobiDB-lite"/>
    </source>
</evidence>
<evidence type="ECO:0000313" key="12">
    <source>
        <dbReference type="EMBL" id="KAK1922523.1"/>
    </source>
</evidence>
<feature type="compositionally biased region" description="Low complexity" evidence="9">
    <location>
        <begin position="14"/>
        <end position="23"/>
    </location>
</feature>
<dbReference type="InterPro" id="IPR000182">
    <property type="entry name" value="GNAT_dom"/>
</dbReference>
<evidence type="ECO:0000256" key="8">
    <source>
        <dbReference type="ARBA" id="ARBA00048964"/>
    </source>
</evidence>
<organism evidence="12 13">
    <name type="scientific">Papiliotrema laurentii</name>
    <name type="common">Cryptococcus laurentii</name>
    <dbReference type="NCBI Taxonomy" id="5418"/>
    <lineage>
        <taxon>Eukaryota</taxon>
        <taxon>Fungi</taxon>
        <taxon>Dikarya</taxon>
        <taxon>Basidiomycota</taxon>
        <taxon>Agaricomycotina</taxon>
        <taxon>Tremellomycetes</taxon>
        <taxon>Tremellales</taxon>
        <taxon>Rhynchogastremaceae</taxon>
        <taxon>Papiliotrema</taxon>
    </lineage>
</organism>
<evidence type="ECO:0000256" key="4">
    <source>
        <dbReference type="ARBA" id="ARBA00022679"/>
    </source>
</evidence>
<dbReference type="FunFam" id="3.40.630.30:FF:000105">
    <property type="entry name" value="Glucosamine 6-phosphate N-acetyltransferase"/>
    <property type="match status" value="1"/>
</dbReference>
<dbReference type="SUPFAM" id="SSF48350">
    <property type="entry name" value="GTPase activation domain, GAP"/>
    <property type="match status" value="1"/>
</dbReference>
<feature type="compositionally biased region" description="Pro residues" evidence="9">
    <location>
        <begin position="228"/>
        <end position="241"/>
    </location>
</feature>
<feature type="region of interest" description="Disordered" evidence="9">
    <location>
        <begin position="1115"/>
        <end position="1144"/>
    </location>
</feature>
<evidence type="ECO:0000256" key="1">
    <source>
        <dbReference type="ARBA" id="ARBA00004832"/>
    </source>
</evidence>
<dbReference type="AlphaFoldDB" id="A0AAD9CXL9"/>
<dbReference type="InterPro" id="IPR008936">
    <property type="entry name" value="Rho_GTPase_activation_prot"/>
</dbReference>
<keyword evidence="5" id="KW-0012">Acyltransferase</keyword>
<dbReference type="Gene3D" id="1.10.555.10">
    <property type="entry name" value="Rho GTPase activation protein"/>
    <property type="match status" value="1"/>
</dbReference>
<feature type="compositionally biased region" description="Polar residues" evidence="9">
    <location>
        <begin position="24"/>
        <end position="35"/>
    </location>
</feature>
<dbReference type="Pfam" id="PF00620">
    <property type="entry name" value="RhoGAP"/>
    <property type="match status" value="1"/>
</dbReference>
<comment type="caution">
    <text evidence="12">The sequence shown here is derived from an EMBL/GenBank/DDBJ whole genome shotgun (WGS) entry which is preliminary data.</text>
</comment>
<feature type="domain" description="Rho-GAP" evidence="10">
    <location>
        <begin position="468"/>
        <end position="664"/>
    </location>
</feature>
<reference evidence="12" key="1">
    <citation type="submission" date="2023-02" db="EMBL/GenBank/DDBJ databases">
        <title>Identification and recombinant expression of a fungal hydrolase from Papiliotrema laurentii that hydrolyzes apple cutin and clears colloidal polyester polyurethane.</title>
        <authorList>
            <consortium name="DOE Joint Genome Institute"/>
            <person name="Roman V.A."/>
            <person name="Bojanowski C."/>
            <person name="Crable B.R."/>
            <person name="Wagner D.N."/>
            <person name="Hung C.S."/>
            <person name="Nadeau L.J."/>
            <person name="Schratz L."/>
            <person name="Haridas S."/>
            <person name="Pangilinan J."/>
            <person name="Lipzen A."/>
            <person name="Na H."/>
            <person name="Yan M."/>
            <person name="Ng V."/>
            <person name="Grigoriev I.V."/>
            <person name="Spatafora J.W."/>
            <person name="Barlow D."/>
            <person name="Biffinger J."/>
            <person name="Kelley-Loughnane N."/>
            <person name="Varaljay V.A."/>
            <person name="Crookes-Goodson W.J."/>
        </authorList>
    </citation>
    <scope>NUCLEOTIDE SEQUENCE</scope>
    <source>
        <strain evidence="12">5307AH</strain>
    </source>
</reference>
<dbReference type="PROSITE" id="PS51186">
    <property type="entry name" value="GNAT"/>
    <property type="match status" value="1"/>
</dbReference>
<dbReference type="InterPro" id="IPR027267">
    <property type="entry name" value="AH/BAR_dom_sf"/>
</dbReference>
<evidence type="ECO:0000256" key="6">
    <source>
        <dbReference type="ARBA" id="ARBA00030011"/>
    </source>
</evidence>
<dbReference type="Proteomes" id="UP001182556">
    <property type="component" value="Unassembled WGS sequence"/>
</dbReference>
<feature type="domain" description="N-acetyltransferase" evidence="11">
    <location>
        <begin position="791"/>
        <end position="940"/>
    </location>
</feature>
<dbReference type="SUPFAM" id="SSF103657">
    <property type="entry name" value="BAR/IMD domain-like"/>
    <property type="match status" value="1"/>
</dbReference>
<comment type="catalytic activity">
    <reaction evidence="8">
        <text>D-glucosamine 6-phosphate + acetyl-CoA = N-acetyl-D-glucosamine 6-phosphate + CoA + H(+)</text>
        <dbReference type="Rhea" id="RHEA:10292"/>
        <dbReference type="ChEBI" id="CHEBI:15378"/>
        <dbReference type="ChEBI" id="CHEBI:57287"/>
        <dbReference type="ChEBI" id="CHEBI:57288"/>
        <dbReference type="ChEBI" id="CHEBI:57513"/>
        <dbReference type="ChEBI" id="CHEBI:58725"/>
        <dbReference type="EC" id="2.3.1.4"/>
    </reaction>
</comment>
<feature type="compositionally biased region" description="Polar residues" evidence="9">
    <location>
        <begin position="965"/>
        <end position="979"/>
    </location>
</feature>
<evidence type="ECO:0000256" key="5">
    <source>
        <dbReference type="ARBA" id="ARBA00023315"/>
    </source>
</evidence>
<dbReference type="GO" id="GO:0007165">
    <property type="term" value="P:signal transduction"/>
    <property type="evidence" value="ECO:0007669"/>
    <property type="project" value="InterPro"/>
</dbReference>
<proteinExistence type="inferred from homology"/>
<dbReference type="Gene3D" id="3.40.630.30">
    <property type="match status" value="1"/>
</dbReference>
<dbReference type="EC" id="2.3.1.4" evidence="3"/>
<dbReference type="InterPro" id="IPR000198">
    <property type="entry name" value="RhoGAP_dom"/>
</dbReference>
<feature type="compositionally biased region" description="Polar residues" evidence="9">
    <location>
        <begin position="201"/>
        <end position="226"/>
    </location>
</feature>
<dbReference type="Pfam" id="PF00583">
    <property type="entry name" value="Acetyltransf_1"/>
    <property type="match status" value="1"/>
</dbReference>
<dbReference type="PROSITE" id="PS50238">
    <property type="entry name" value="RHOGAP"/>
    <property type="match status" value="1"/>
</dbReference>
<keyword evidence="4" id="KW-0808">Transferase</keyword>
<gene>
    <name evidence="12" type="ORF">DB88DRAFT_495425</name>
</gene>
<evidence type="ECO:0000256" key="7">
    <source>
        <dbReference type="ARBA" id="ARBA00030832"/>
    </source>
</evidence>
<evidence type="ECO:0000313" key="13">
    <source>
        <dbReference type="Proteomes" id="UP001182556"/>
    </source>
</evidence>
<evidence type="ECO:0000259" key="11">
    <source>
        <dbReference type="PROSITE" id="PS51186"/>
    </source>
</evidence>
<comment type="pathway">
    <text evidence="1">Nucleotide-sugar biosynthesis; UDP-N-acetyl-alpha-D-glucosamine biosynthesis; N-acetyl-alpha-D-glucosamine 1-phosphate from alpha-D-glucosamine 6-phosphate (route I): step 1/2.</text>
</comment>
<feature type="region of interest" description="Disordered" evidence="9">
    <location>
        <begin position="953"/>
        <end position="1028"/>
    </location>
</feature>
<dbReference type="EMBL" id="JAODAN010000008">
    <property type="protein sequence ID" value="KAK1922523.1"/>
    <property type="molecule type" value="Genomic_DNA"/>
</dbReference>
<dbReference type="Pfam" id="PF00611">
    <property type="entry name" value="FCH"/>
    <property type="match status" value="1"/>
</dbReference>
<dbReference type="InterPro" id="IPR016181">
    <property type="entry name" value="Acyl_CoA_acyltransferase"/>
</dbReference>
<name>A0AAD9CXL9_PAPLA</name>
<sequence length="1144" mass="125498">MAYAYPSGGDGTNSSSSLAAHSSPGKTHSNTTSRKGSGEQFDILREIKVKIDEDENYLQFFQDRIKLEEDYIHGLKKLYSRSKAVDTLHDDAFRREEKPTTRRAWDEVREYSTREIQAKEALVEVLREVIVRELVRLKEEQTRIRQGLKENMKYANEMYDEHAKNQLPRLKRTYWQKCQALEDHKRQEHAITMQAKLLADSPSSPQSSQLKDHPNTFTVTPNTGTYPLSPPTAIPPLPPSSNPAQPAHPSVQFDQILKEEKKHGRLRAGSASAQGSQQAKDVLNDIAAQSKKGFNAIFSKLGGDKGDRDDGGLTIATNKDDGETGHRRTMSARGDPARGMGTMRGVKVKREADEADKAYRLGVFHLESLRLRRDKLQTSAAKNLEAFNDELNRKLVQSLAVYIDTLHATAATNAQGTVVAREAIEAVNLDKDTSLFRSRLRAGDTHRTAPVPYHNYYVGECRSLIFGVSLTDYDFARGEGSDRGRPPTIVEKSIAAIDERGLEAEGIYRISGRHAGVQKLIQEIELDEEKFKFDEKDDVYSISNVLKQYLRELPEPVFHFPQAERVKYTENRETHIHSNFSALRGRLRRLAPIHQTTFQAIVEHLGRVAAKSSINKMDAKNLAVVFNSVLFGQDQIGSEANLLTMSLEKDSLLEDLITYSDLLFGADDSAAVPGIFPPGAALSRSGVISYHPVDDGPQPGSSRTKFRLKGPVEQGDVPAVAEATVPISTESGPLREVAQVEEQGDKAIPSDLTAEDAAQPVQLFTPDEELNLLFDPLVIPQHLRDEIGADLHVRPLASTDLMRSHFGLLQTLTVAPPIAPSLYTALFNHLRACPETYYTVVVIDRKTDQMVAHGTVLVEKKYIHGGSSAAHIEDIVVSPSCQGGGLGKKMVLGLRDLALGLGCYKVVLHCKEERIPFYEKCGFQPRSKGMAYYRSDKDLTPQPSLGELAATVPPPAEPSRFGNMLSINTGPPISINLNSDPGDDDGLESPRTVNSTSSSGVTYSFPVPPQPSVMAQTAPTLPPRPVVSRQSSDQISTEMVNPPPMPPRPTEQPAQIGNKETLVTSPTAVMDSEIAAAVPAWAAEGLGSSERTIRTPTGSLGPEGVEGVKEDYVGGVARPATPLPPGAAPPNLDEEPERIVEPRG</sequence>
<dbReference type="InterPro" id="IPR001060">
    <property type="entry name" value="FCH_dom"/>
</dbReference>
<feature type="region of interest" description="Disordered" evidence="9">
    <location>
        <begin position="198"/>
        <end position="248"/>
    </location>
</feature>
<dbReference type="PANTHER" id="PTHR13355">
    <property type="entry name" value="GLUCOSAMINE 6-PHOSPHATE N-ACETYLTRANSFERASE"/>
    <property type="match status" value="1"/>
</dbReference>
<feature type="compositionally biased region" description="Polar residues" evidence="9">
    <location>
        <begin position="991"/>
        <end position="1002"/>
    </location>
</feature>
<feature type="compositionally biased region" description="Basic and acidic residues" evidence="9">
    <location>
        <begin position="302"/>
        <end position="311"/>
    </location>
</feature>
<accession>A0AAD9CXL9</accession>
<dbReference type="InterPro" id="IPR039143">
    <property type="entry name" value="GNPNAT1-like"/>
</dbReference>